<protein>
    <submittedName>
        <fullName evidence="4">Nonspecific acid phosphatase</fullName>
    </submittedName>
</protein>
<evidence type="ECO:0000313" key="4">
    <source>
        <dbReference type="EMBL" id="VBB43126.1"/>
    </source>
</evidence>
<dbReference type="Pfam" id="PF12710">
    <property type="entry name" value="HAD"/>
    <property type="match status" value="1"/>
</dbReference>
<dbReference type="Gene3D" id="3.40.50.1000">
    <property type="entry name" value="HAD superfamily/HAD-like"/>
    <property type="match status" value="1"/>
</dbReference>
<dbReference type="PANTHER" id="PTHR43344:SF13">
    <property type="entry name" value="PHOSPHATASE RV3661-RELATED"/>
    <property type="match status" value="1"/>
</dbReference>
<organism evidence="4">
    <name type="scientific">Uncultured Desulfatiglans sp</name>
    <dbReference type="NCBI Taxonomy" id="1748965"/>
    <lineage>
        <taxon>Bacteria</taxon>
        <taxon>Pseudomonadati</taxon>
        <taxon>Thermodesulfobacteriota</taxon>
        <taxon>Desulfobacteria</taxon>
        <taxon>Desulfatiglandales</taxon>
        <taxon>Desulfatiglandaceae</taxon>
        <taxon>Desulfatiglans</taxon>
        <taxon>environmental samples</taxon>
    </lineage>
</organism>
<sequence length="340" mass="38272">MKTGVPRRWFALTLLALLLTSLLFSATALLAMVSCKDPLPSWNAGEAKDRILAFVRNVTQPGSPAFVPVQERIAVFDNDGTLCLEKPVPFQFAFSFERIRALAEIDTELAEQQPYKAVIDGDEVTLHNLDPAELEQTLMISFAGTTIESFQEAVNSWLGRARHPRYQRLYTELVYQPMMELLDYLRTNDFRIFVVSGSGADFIRVFSGTLYGIPVERMIGSSLVYELEKTEGGQRIIKTDKLNSYNVDGEKVLNIALHIGRRPILAFGNSDGDLAMLEYADNGKGPGLSLLLHHDDETREYRYAQGAEKAIETARSRGWQVVGMARDFKYVFPFELSQTR</sequence>
<name>A0A653A4Z3_UNCDX</name>
<dbReference type="PANTHER" id="PTHR43344">
    <property type="entry name" value="PHOSPHOSERINE PHOSPHATASE"/>
    <property type="match status" value="1"/>
</dbReference>
<keyword evidence="2" id="KW-0378">Hydrolase</keyword>
<dbReference type="SUPFAM" id="SSF56784">
    <property type="entry name" value="HAD-like"/>
    <property type="match status" value="1"/>
</dbReference>
<dbReference type="InterPro" id="IPR023214">
    <property type="entry name" value="HAD_sf"/>
</dbReference>
<dbReference type="CDD" id="cd01427">
    <property type="entry name" value="HAD_like"/>
    <property type="match status" value="1"/>
</dbReference>
<dbReference type="InterPro" id="IPR036412">
    <property type="entry name" value="HAD-like_sf"/>
</dbReference>
<gene>
    <name evidence="4" type="ORF">TRIP_B250221</name>
</gene>
<dbReference type="PROSITE" id="PS51257">
    <property type="entry name" value="PROKAR_LIPOPROTEIN"/>
    <property type="match status" value="1"/>
</dbReference>
<reference evidence="4" key="1">
    <citation type="submission" date="2018-07" db="EMBL/GenBank/DDBJ databases">
        <authorList>
            <consortium name="Genoscope - CEA"/>
            <person name="William W."/>
        </authorList>
    </citation>
    <scope>NUCLEOTIDE SEQUENCE</scope>
    <source>
        <strain evidence="4">IK1</strain>
    </source>
</reference>
<keyword evidence="3" id="KW-0460">Magnesium</keyword>
<dbReference type="AlphaFoldDB" id="A0A653A4Z3"/>
<dbReference type="GO" id="GO:0046872">
    <property type="term" value="F:metal ion binding"/>
    <property type="evidence" value="ECO:0007669"/>
    <property type="project" value="UniProtKB-KW"/>
</dbReference>
<proteinExistence type="predicted"/>
<accession>A0A653A4Z3</accession>
<evidence type="ECO:0000256" key="1">
    <source>
        <dbReference type="ARBA" id="ARBA00022723"/>
    </source>
</evidence>
<dbReference type="GO" id="GO:0016787">
    <property type="term" value="F:hydrolase activity"/>
    <property type="evidence" value="ECO:0007669"/>
    <property type="project" value="UniProtKB-KW"/>
</dbReference>
<evidence type="ECO:0000256" key="3">
    <source>
        <dbReference type="ARBA" id="ARBA00022842"/>
    </source>
</evidence>
<evidence type="ECO:0000256" key="2">
    <source>
        <dbReference type="ARBA" id="ARBA00022801"/>
    </source>
</evidence>
<dbReference type="EMBL" id="UPXX01000018">
    <property type="protein sequence ID" value="VBB43126.1"/>
    <property type="molecule type" value="Genomic_DNA"/>
</dbReference>
<keyword evidence="1" id="KW-0479">Metal-binding</keyword>
<dbReference type="InterPro" id="IPR050582">
    <property type="entry name" value="HAD-like_SerB"/>
</dbReference>